<protein>
    <submittedName>
        <fullName evidence="1">Uncharacterized protein</fullName>
    </submittedName>
</protein>
<proteinExistence type="predicted"/>
<dbReference type="EMBL" id="GBXM01048029">
    <property type="protein sequence ID" value="JAH60548.1"/>
    <property type="molecule type" value="Transcribed_RNA"/>
</dbReference>
<name>A0A0E9U6E8_ANGAN</name>
<reference evidence="1" key="1">
    <citation type="submission" date="2014-11" db="EMBL/GenBank/DDBJ databases">
        <authorList>
            <person name="Amaro Gonzalez C."/>
        </authorList>
    </citation>
    <scope>NUCLEOTIDE SEQUENCE</scope>
</reference>
<sequence>MLLEMSKLFLSWQVPSPFGLIPEDKRPSSSVMMSSSR</sequence>
<dbReference type="AlphaFoldDB" id="A0A0E9U6E8"/>
<organism evidence="1">
    <name type="scientific">Anguilla anguilla</name>
    <name type="common">European freshwater eel</name>
    <name type="synonym">Muraena anguilla</name>
    <dbReference type="NCBI Taxonomy" id="7936"/>
    <lineage>
        <taxon>Eukaryota</taxon>
        <taxon>Metazoa</taxon>
        <taxon>Chordata</taxon>
        <taxon>Craniata</taxon>
        <taxon>Vertebrata</taxon>
        <taxon>Euteleostomi</taxon>
        <taxon>Actinopterygii</taxon>
        <taxon>Neopterygii</taxon>
        <taxon>Teleostei</taxon>
        <taxon>Anguilliformes</taxon>
        <taxon>Anguillidae</taxon>
        <taxon>Anguilla</taxon>
    </lineage>
</organism>
<accession>A0A0E9U6E8</accession>
<reference evidence="1" key="2">
    <citation type="journal article" date="2015" name="Fish Shellfish Immunol.">
        <title>Early steps in the European eel (Anguilla anguilla)-Vibrio vulnificus interaction in the gills: Role of the RtxA13 toxin.</title>
        <authorList>
            <person name="Callol A."/>
            <person name="Pajuelo D."/>
            <person name="Ebbesson L."/>
            <person name="Teles M."/>
            <person name="MacKenzie S."/>
            <person name="Amaro C."/>
        </authorList>
    </citation>
    <scope>NUCLEOTIDE SEQUENCE</scope>
</reference>
<evidence type="ECO:0000313" key="1">
    <source>
        <dbReference type="EMBL" id="JAH60548.1"/>
    </source>
</evidence>